<dbReference type="InterPro" id="IPR014875">
    <property type="entry name" value="Mor_transcription_activator"/>
</dbReference>
<evidence type="ECO:0000313" key="2">
    <source>
        <dbReference type="EMBL" id="HIU68687.1"/>
    </source>
</evidence>
<evidence type="ECO:0000259" key="1">
    <source>
        <dbReference type="Pfam" id="PF08765"/>
    </source>
</evidence>
<evidence type="ECO:0000313" key="3">
    <source>
        <dbReference type="Proteomes" id="UP000824125"/>
    </source>
</evidence>
<protein>
    <submittedName>
        <fullName evidence="2">Mor transcription activator family protein</fullName>
    </submittedName>
</protein>
<comment type="caution">
    <text evidence="2">The sequence shown here is derived from an EMBL/GenBank/DDBJ whole genome shotgun (WGS) entry which is preliminary data.</text>
</comment>
<dbReference type="Proteomes" id="UP000824125">
    <property type="component" value="Unassembled WGS sequence"/>
</dbReference>
<reference evidence="2" key="1">
    <citation type="submission" date="2020-10" db="EMBL/GenBank/DDBJ databases">
        <authorList>
            <person name="Gilroy R."/>
        </authorList>
    </citation>
    <scope>NUCLEOTIDE SEQUENCE</scope>
    <source>
        <strain evidence="2">CHK176-6737</strain>
    </source>
</reference>
<dbReference type="EMBL" id="DVNM01000009">
    <property type="protein sequence ID" value="HIU68687.1"/>
    <property type="molecule type" value="Genomic_DNA"/>
</dbReference>
<organism evidence="2 3">
    <name type="scientific">Candidatus Scybalenecus merdavium</name>
    <dbReference type="NCBI Taxonomy" id="2840939"/>
    <lineage>
        <taxon>Bacteria</taxon>
        <taxon>Bacillati</taxon>
        <taxon>Bacillota</taxon>
        <taxon>Clostridia</taxon>
        <taxon>Eubacteriales</taxon>
        <taxon>Oscillospiraceae</taxon>
        <taxon>Oscillospiraceae incertae sedis</taxon>
        <taxon>Candidatus Scybalenecus</taxon>
    </lineage>
</organism>
<gene>
    <name evidence="2" type="ORF">IAD23_01860</name>
</gene>
<dbReference type="Pfam" id="PF08765">
    <property type="entry name" value="Mor"/>
    <property type="match status" value="1"/>
</dbReference>
<dbReference type="Gene3D" id="1.10.10.60">
    <property type="entry name" value="Homeodomain-like"/>
    <property type="match status" value="1"/>
</dbReference>
<feature type="domain" description="Mor transcription activator" evidence="1">
    <location>
        <begin position="16"/>
        <end position="89"/>
    </location>
</feature>
<dbReference type="SUPFAM" id="SSF46689">
    <property type="entry name" value="Homeodomain-like"/>
    <property type="match status" value="1"/>
</dbReference>
<dbReference type="AlphaFoldDB" id="A0A9D1SMR5"/>
<reference evidence="2" key="2">
    <citation type="journal article" date="2021" name="PeerJ">
        <title>Extensive microbial diversity within the chicken gut microbiome revealed by metagenomics and culture.</title>
        <authorList>
            <person name="Gilroy R."/>
            <person name="Ravi A."/>
            <person name="Getino M."/>
            <person name="Pursley I."/>
            <person name="Horton D.L."/>
            <person name="Alikhan N.F."/>
            <person name="Baker D."/>
            <person name="Gharbi K."/>
            <person name="Hall N."/>
            <person name="Watson M."/>
            <person name="Adriaenssens E.M."/>
            <person name="Foster-Nyarko E."/>
            <person name="Jarju S."/>
            <person name="Secka A."/>
            <person name="Antonio M."/>
            <person name="Oren A."/>
            <person name="Chaudhuri R.R."/>
            <person name="La Ragione R."/>
            <person name="Hildebrand F."/>
            <person name="Pallen M.J."/>
        </authorList>
    </citation>
    <scope>NUCLEOTIDE SEQUENCE</scope>
    <source>
        <strain evidence="2">CHK176-6737</strain>
    </source>
</reference>
<accession>A0A9D1SMR5</accession>
<proteinExistence type="predicted"/>
<dbReference type="InterPro" id="IPR009057">
    <property type="entry name" value="Homeodomain-like_sf"/>
</dbReference>
<name>A0A9D1SMR5_9FIRM</name>
<sequence>MDPNKIQSEDLRDTYREIANLLGVKAAMTLHMAFRGQQVTFPVNFFTSDFIAKKITEEYGQKTVKQLATKYGYSEKWIRTILKKAQAKKKS</sequence>